<keyword evidence="8" id="KW-1185">Reference proteome</keyword>
<feature type="transmembrane region" description="Helical" evidence="6">
    <location>
        <begin position="97"/>
        <end position="117"/>
    </location>
</feature>
<dbReference type="Proteomes" id="UP001241748">
    <property type="component" value="Unassembled WGS sequence"/>
</dbReference>
<keyword evidence="6" id="KW-1003">Cell membrane</keyword>
<sequence length="244" mass="26004">MTIFFTMLSLGLILGFAGGGGSGFVLALLISVFNIPIHTALGTSTTSMVFTVLSGTASHMREGNMVVKTGLIIGAFGAFGSYTGTLVTGLLPENLLIWISASLLFLSSFLIWVRTRIVKQETSDQKVKFFWITAPAIGLITGFLSGCFGIGSTPLIQLGLLIFLNMTLQQAAATSMLILIPVSLFGAIGFYQAGFIDWFLLVQIVAGTMTGSYIGAKFTKRASVLILRTAMILLPVFGGLLLLW</sequence>
<name>A0ABV4YPI8_9BACI</name>
<reference evidence="7 8" key="1">
    <citation type="submission" date="2024-05" db="EMBL/GenBank/DDBJ databases">
        <authorList>
            <person name="Venkateswaran K."/>
        </authorList>
    </citation>
    <scope>NUCLEOTIDE SEQUENCE [LARGE SCALE GENOMIC DNA]</scope>
    <source>
        <strain evidence="7 8">179-C4-2-HS</strain>
    </source>
</reference>
<dbReference type="RefSeq" id="WP_306075529.1">
    <property type="nucleotide sequence ID" value="NZ_JAROBZ020000001.1"/>
</dbReference>
<comment type="similarity">
    <text evidence="2 6">Belongs to the 4-toluene sulfonate uptake permease (TSUP) (TC 2.A.102) family.</text>
</comment>
<feature type="transmembrane region" description="Helical" evidence="6">
    <location>
        <begin position="37"/>
        <end position="57"/>
    </location>
</feature>
<evidence type="ECO:0000256" key="4">
    <source>
        <dbReference type="ARBA" id="ARBA00022989"/>
    </source>
</evidence>
<feature type="transmembrane region" description="Helical" evidence="6">
    <location>
        <begin position="222"/>
        <end position="243"/>
    </location>
</feature>
<keyword evidence="5 6" id="KW-0472">Membrane</keyword>
<evidence type="ECO:0000256" key="1">
    <source>
        <dbReference type="ARBA" id="ARBA00004141"/>
    </source>
</evidence>
<dbReference type="Pfam" id="PF01925">
    <property type="entry name" value="TauE"/>
    <property type="match status" value="1"/>
</dbReference>
<accession>A0ABV4YPI8</accession>
<feature type="transmembrane region" description="Helical" evidence="6">
    <location>
        <begin position="171"/>
        <end position="191"/>
    </location>
</feature>
<comment type="subcellular location">
    <subcellularLocation>
        <location evidence="6">Cell membrane</location>
        <topology evidence="6">Multi-pass membrane protein</topology>
    </subcellularLocation>
    <subcellularLocation>
        <location evidence="1">Membrane</location>
        <topology evidence="1">Multi-pass membrane protein</topology>
    </subcellularLocation>
</comment>
<evidence type="ECO:0000313" key="7">
    <source>
        <dbReference type="EMBL" id="MFB3166761.1"/>
    </source>
</evidence>
<dbReference type="InterPro" id="IPR002781">
    <property type="entry name" value="TM_pro_TauE-like"/>
</dbReference>
<dbReference type="PANTHER" id="PTHR43701:SF2">
    <property type="entry name" value="MEMBRANE TRANSPORTER PROTEIN YJNA-RELATED"/>
    <property type="match status" value="1"/>
</dbReference>
<gene>
    <name evidence="7" type="ORF">P5G62_006530</name>
</gene>
<dbReference type="PANTHER" id="PTHR43701">
    <property type="entry name" value="MEMBRANE TRANSPORTER PROTEIN MJ0441-RELATED"/>
    <property type="match status" value="1"/>
</dbReference>
<dbReference type="InterPro" id="IPR051598">
    <property type="entry name" value="TSUP/Inactive_protease-like"/>
</dbReference>
<feature type="transmembrane region" description="Helical" evidence="6">
    <location>
        <begin position="198"/>
        <end position="216"/>
    </location>
</feature>
<evidence type="ECO:0000256" key="2">
    <source>
        <dbReference type="ARBA" id="ARBA00009142"/>
    </source>
</evidence>
<feature type="transmembrane region" description="Helical" evidence="6">
    <location>
        <begin position="129"/>
        <end position="151"/>
    </location>
</feature>
<keyword evidence="3 6" id="KW-0812">Transmembrane</keyword>
<feature type="transmembrane region" description="Helical" evidence="6">
    <location>
        <begin position="69"/>
        <end position="91"/>
    </location>
</feature>
<keyword evidence="4 6" id="KW-1133">Transmembrane helix</keyword>
<evidence type="ECO:0000256" key="6">
    <source>
        <dbReference type="RuleBase" id="RU363041"/>
    </source>
</evidence>
<evidence type="ECO:0000256" key="3">
    <source>
        <dbReference type="ARBA" id="ARBA00022692"/>
    </source>
</evidence>
<protein>
    <recommendedName>
        <fullName evidence="6">Probable membrane transporter protein</fullName>
    </recommendedName>
</protein>
<comment type="caution">
    <text evidence="7">The sequence shown here is derived from an EMBL/GenBank/DDBJ whole genome shotgun (WGS) entry which is preliminary data.</text>
</comment>
<proteinExistence type="inferred from homology"/>
<dbReference type="EMBL" id="JAROBZ020000001">
    <property type="protein sequence ID" value="MFB3166761.1"/>
    <property type="molecule type" value="Genomic_DNA"/>
</dbReference>
<organism evidence="7 8">
    <name type="scientific">Neobacillus driksii</name>
    <dbReference type="NCBI Taxonomy" id="3035913"/>
    <lineage>
        <taxon>Bacteria</taxon>
        <taxon>Bacillati</taxon>
        <taxon>Bacillota</taxon>
        <taxon>Bacilli</taxon>
        <taxon>Bacillales</taxon>
        <taxon>Bacillaceae</taxon>
        <taxon>Neobacillus</taxon>
    </lineage>
</organism>
<evidence type="ECO:0000313" key="8">
    <source>
        <dbReference type="Proteomes" id="UP001241748"/>
    </source>
</evidence>
<evidence type="ECO:0000256" key="5">
    <source>
        <dbReference type="ARBA" id="ARBA00023136"/>
    </source>
</evidence>